<accession>A0A9D2RT07</accession>
<feature type="compositionally biased region" description="Polar residues" evidence="1">
    <location>
        <begin position="125"/>
        <end position="140"/>
    </location>
</feature>
<dbReference type="EMBL" id="DWZJ01000066">
    <property type="protein sequence ID" value="HJB13597.1"/>
    <property type="molecule type" value="Genomic_DNA"/>
</dbReference>
<dbReference type="SUPFAM" id="SSF46785">
    <property type="entry name" value="Winged helix' DNA-binding domain"/>
    <property type="match status" value="1"/>
</dbReference>
<organism evidence="3 4">
    <name type="scientific">Candidatus Oscillibacter excrementigallinarum</name>
    <dbReference type="NCBI Taxonomy" id="2838716"/>
    <lineage>
        <taxon>Bacteria</taxon>
        <taxon>Bacillati</taxon>
        <taxon>Bacillota</taxon>
        <taxon>Clostridia</taxon>
        <taxon>Eubacteriales</taxon>
        <taxon>Oscillospiraceae</taxon>
        <taxon>Oscillibacter</taxon>
    </lineage>
</organism>
<gene>
    <name evidence="3" type="ORF">H9787_07780</name>
</gene>
<dbReference type="Proteomes" id="UP000823824">
    <property type="component" value="Unassembled WGS sequence"/>
</dbReference>
<reference evidence="3" key="1">
    <citation type="journal article" date="2021" name="PeerJ">
        <title>Extensive microbial diversity within the chicken gut microbiome revealed by metagenomics and culture.</title>
        <authorList>
            <person name="Gilroy R."/>
            <person name="Ravi A."/>
            <person name="Getino M."/>
            <person name="Pursley I."/>
            <person name="Horton D.L."/>
            <person name="Alikhan N.F."/>
            <person name="Baker D."/>
            <person name="Gharbi K."/>
            <person name="Hall N."/>
            <person name="Watson M."/>
            <person name="Adriaenssens E.M."/>
            <person name="Foster-Nyarko E."/>
            <person name="Jarju S."/>
            <person name="Secka A."/>
            <person name="Antonio M."/>
            <person name="Oren A."/>
            <person name="Chaudhuri R.R."/>
            <person name="La Ragione R."/>
            <person name="Hildebrand F."/>
            <person name="Pallen M.J."/>
        </authorList>
    </citation>
    <scope>NUCLEOTIDE SEQUENCE</scope>
    <source>
        <strain evidence="3">ChiBcec18-1249</strain>
    </source>
</reference>
<dbReference type="Pfam" id="PF13730">
    <property type="entry name" value="HTH_36"/>
    <property type="match status" value="1"/>
</dbReference>
<dbReference type="Pfam" id="PF19481">
    <property type="entry name" value="DUF6017"/>
    <property type="match status" value="1"/>
</dbReference>
<evidence type="ECO:0000313" key="3">
    <source>
        <dbReference type="EMBL" id="HJB13597.1"/>
    </source>
</evidence>
<dbReference type="InterPro" id="IPR036390">
    <property type="entry name" value="WH_DNA-bd_sf"/>
</dbReference>
<reference evidence="3" key="2">
    <citation type="submission" date="2021-04" db="EMBL/GenBank/DDBJ databases">
        <authorList>
            <person name="Gilroy R."/>
        </authorList>
    </citation>
    <scope>NUCLEOTIDE SEQUENCE</scope>
    <source>
        <strain evidence="3">ChiBcec18-1249</strain>
    </source>
</reference>
<feature type="compositionally biased region" description="Pro residues" evidence="1">
    <location>
        <begin position="109"/>
        <end position="119"/>
    </location>
</feature>
<protein>
    <submittedName>
        <fullName evidence="3">Helix-turn-helix domain-containing protein</fullName>
    </submittedName>
</protein>
<evidence type="ECO:0000313" key="4">
    <source>
        <dbReference type="Proteomes" id="UP000823824"/>
    </source>
</evidence>
<feature type="region of interest" description="Disordered" evidence="1">
    <location>
        <begin position="98"/>
        <end position="168"/>
    </location>
</feature>
<feature type="domain" description="DUF6017" evidence="2">
    <location>
        <begin position="146"/>
        <end position="290"/>
    </location>
</feature>
<proteinExistence type="predicted"/>
<sequence>MSVRRARRDGHFTVMSNRHLQDARLSLKAKGLLSVMLSLPEDWNYSVRGLAAICREGRSAVASALRELEEAGYVARRRIHGPDGRILDTTYAIYETPLEEAAPPRPEDPAPAVPAPETPVPEGLPQSNIQKPNTDQQNKNGFFLDPIPCQAAPPPERREGRRKRVSFGASTARDAAEYRDLVREAIAYDQLARRYPADRATLDTLTELMVEVLCARRRTTRVAGSDLPHETVRARFMQLDSSHIEYVLDSLRRTTTQVRNVKQYLLAALYNAPATIDSYYDALVRHDLAAP</sequence>
<evidence type="ECO:0000256" key="1">
    <source>
        <dbReference type="SAM" id="MobiDB-lite"/>
    </source>
</evidence>
<name>A0A9D2RT07_9FIRM</name>
<dbReference type="InterPro" id="IPR046059">
    <property type="entry name" value="DUF6017"/>
</dbReference>
<dbReference type="AlphaFoldDB" id="A0A9D2RT07"/>
<evidence type="ECO:0000259" key="2">
    <source>
        <dbReference type="Pfam" id="PF19481"/>
    </source>
</evidence>
<comment type="caution">
    <text evidence="3">The sequence shown here is derived from an EMBL/GenBank/DDBJ whole genome shotgun (WGS) entry which is preliminary data.</text>
</comment>